<dbReference type="AlphaFoldDB" id="A0A154BQ56"/>
<dbReference type="Gene3D" id="3.40.50.1000">
    <property type="entry name" value="HAD superfamily/HAD-like"/>
    <property type="match status" value="2"/>
</dbReference>
<dbReference type="InterPro" id="IPR006356">
    <property type="entry name" value="HAD-SF_hydro_IIA_hyp3"/>
</dbReference>
<keyword evidence="1" id="KW-0378">Hydrolase</keyword>
<dbReference type="PANTHER" id="PTHR19288:SF46">
    <property type="entry name" value="HALOACID DEHALOGENASE-LIKE HYDROLASE DOMAIN-CONTAINING PROTEIN 2"/>
    <property type="match status" value="1"/>
</dbReference>
<dbReference type="InterPro" id="IPR023214">
    <property type="entry name" value="HAD_sf"/>
</dbReference>
<dbReference type="PRINTS" id="PR00502">
    <property type="entry name" value="NUDIXFAMILY"/>
</dbReference>
<dbReference type="Pfam" id="PF13344">
    <property type="entry name" value="Hydrolase_6"/>
    <property type="match status" value="1"/>
</dbReference>
<dbReference type="GO" id="GO:0016791">
    <property type="term" value="F:phosphatase activity"/>
    <property type="evidence" value="ECO:0007669"/>
    <property type="project" value="TreeGrafter"/>
</dbReference>
<dbReference type="RefSeq" id="WP_066241100.1">
    <property type="nucleotide sequence ID" value="NZ_LSGP01000017.1"/>
</dbReference>
<evidence type="ECO:0000256" key="1">
    <source>
        <dbReference type="ARBA" id="ARBA00022801"/>
    </source>
</evidence>
<dbReference type="InterPro" id="IPR020084">
    <property type="entry name" value="NUDIX_hydrolase_CS"/>
</dbReference>
<dbReference type="Proteomes" id="UP000076268">
    <property type="component" value="Unassembled WGS sequence"/>
</dbReference>
<evidence type="ECO:0000313" key="4">
    <source>
        <dbReference type="Proteomes" id="UP000076268"/>
    </source>
</evidence>
<organism evidence="3 4">
    <name type="scientific">Anaerosporomusa subterranea</name>
    <dbReference type="NCBI Taxonomy" id="1794912"/>
    <lineage>
        <taxon>Bacteria</taxon>
        <taxon>Bacillati</taxon>
        <taxon>Bacillota</taxon>
        <taxon>Negativicutes</taxon>
        <taxon>Acetonemataceae</taxon>
        <taxon>Anaerosporomusa</taxon>
    </lineage>
</organism>
<dbReference type="PANTHER" id="PTHR19288">
    <property type="entry name" value="4-NITROPHENYLPHOSPHATASE-RELATED"/>
    <property type="match status" value="1"/>
</dbReference>
<dbReference type="InterPro" id="IPR000086">
    <property type="entry name" value="NUDIX_hydrolase_dom"/>
</dbReference>
<dbReference type="InterPro" id="IPR036412">
    <property type="entry name" value="HAD-like_sf"/>
</dbReference>
<gene>
    <name evidence="3" type="ORF">AXX12_06840</name>
</gene>
<dbReference type="InterPro" id="IPR006357">
    <property type="entry name" value="HAD-SF_hydro_IIA"/>
</dbReference>
<dbReference type="EMBL" id="LSGP01000017">
    <property type="protein sequence ID" value="KYZ76153.1"/>
    <property type="molecule type" value="Genomic_DNA"/>
</dbReference>
<dbReference type="GO" id="GO:0005737">
    <property type="term" value="C:cytoplasm"/>
    <property type="evidence" value="ECO:0007669"/>
    <property type="project" value="TreeGrafter"/>
</dbReference>
<dbReference type="STRING" id="1794912.AXX12_06840"/>
<accession>A0A154BQ56</accession>
<dbReference type="InterPro" id="IPR020476">
    <property type="entry name" value="Nudix_hydrolase"/>
</dbReference>
<dbReference type="Pfam" id="PF13242">
    <property type="entry name" value="Hydrolase_like"/>
    <property type="match status" value="1"/>
</dbReference>
<keyword evidence="4" id="KW-1185">Reference proteome</keyword>
<evidence type="ECO:0000313" key="3">
    <source>
        <dbReference type="EMBL" id="KYZ76153.1"/>
    </source>
</evidence>
<comment type="caution">
    <text evidence="3">The sequence shown here is derived from an EMBL/GenBank/DDBJ whole genome shotgun (WGS) entry which is preliminary data.</text>
</comment>
<dbReference type="SUPFAM" id="SSF56784">
    <property type="entry name" value="HAD-like"/>
    <property type="match status" value="1"/>
</dbReference>
<proteinExistence type="predicted"/>
<dbReference type="NCBIfam" id="TIGR01460">
    <property type="entry name" value="HAD-SF-IIA"/>
    <property type="match status" value="1"/>
</dbReference>
<dbReference type="InterPro" id="IPR015797">
    <property type="entry name" value="NUDIX_hydrolase-like_dom_sf"/>
</dbReference>
<name>A0A154BQ56_ANASB</name>
<feature type="domain" description="Nudix hydrolase" evidence="2">
    <location>
        <begin position="272"/>
        <end position="405"/>
    </location>
</feature>
<dbReference type="SUPFAM" id="SSF55811">
    <property type="entry name" value="Nudix"/>
    <property type="match status" value="1"/>
</dbReference>
<sequence>MLAERYDVFLFDLDGVIYIGDQLLPGSKEAIEELRKRGKQLYFLTNDPRFLRQELCERLSHLGIAVSPEECITSGWATVHYLVQHAIHCVYVIGTESLKTEIVNQGITVVTQGDCQAVVVGYCENTTFHEVQQAVRQIERGAQFIATNPDSSFPGAQGRCVATGAIVQAVQVACGQRPVMIGKPYAPMFHMALRKVVNHTRVVMIGDSPDTDILGAHQCGIDAILVDREPRYYPVHGDYRCPNATIKNLLDLFSPNSVSVDWSFPGFPWPDTIEPGVAAVIFNEWGQIFLVKRADNGLWGLPSGHVEVAETVTEAIGRELYEETGLIVAVEKLVGVYSDPVTQVFSYPSGKITHFITLCFLCSIKGGTLQVDYNEINEAAFFDIGQLPSKLMTMHPQWLADALAGANGALIR</sequence>
<dbReference type="Gene3D" id="3.90.79.10">
    <property type="entry name" value="Nucleoside Triphosphate Pyrophosphohydrolase"/>
    <property type="match status" value="1"/>
</dbReference>
<reference evidence="3 4" key="1">
    <citation type="submission" date="2016-02" db="EMBL/GenBank/DDBJ databases">
        <title>Anaerosporomusa subterraneum gen. nov., sp. nov., a spore-forming obligate anaerobe isolated from saprolite.</title>
        <authorList>
            <person name="Choi J.K."/>
            <person name="Shah M."/>
            <person name="Yee N."/>
        </authorList>
    </citation>
    <scope>NUCLEOTIDE SEQUENCE [LARGE SCALE GENOMIC DNA]</scope>
    <source>
        <strain evidence="3 4">RU4</strain>
    </source>
</reference>
<dbReference type="Pfam" id="PF00293">
    <property type="entry name" value="NUDIX"/>
    <property type="match status" value="1"/>
</dbReference>
<dbReference type="PROSITE" id="PS00893">
    <property type="entry name" value="NUDIX_BOX"/>
    <property type="match status" value="1"/>
</dbReference>
<dbReference type="PROSITE" id="PS51462">
    <property type="entry name" value="NUDIX"/>
    <property type="match status" value="1"/>
</dbReference>
<dbReference type="OrthoDB" id="9787476at2"/>
<protein>
    <recommendedName>
        <fullName evidence="2">Nudix hydrolase domain-containing protein</fullName>
    </recommendedName>
</protein>
<evidence type="ECO:0000259" key="2">
    <source>
        <dbReference type="PROSITE" id="PS51462"/>
    </source>
</evidence>
<dbReference type="NCBIfam" id="TIGR01459">
    <property type="entry name" value="HAD-SF-IIA-hyp4"/>
    <property type="match status" value="1"/>
</dbReference>